<name>A0A6A1TLQ4_NEOGA</name>
<protein>
    <submittedName>
        <fullName evidence="1">Uncharacterized protein</fullName>
    </submittedName>
</protein>
<proteinExistence type="predicted"/>
<dbReference type="AlphaFoldDB" id="A0A6A1TLQ4"/>
<gene>
    <name evidence="1" type="ORF">F4V91_31755</name>
</gene>
<accession>A0A6A1TLQ4</accession>
<comment type="caution">
    <text evidence="1">The sequence shown here is derived from an EMBL/GenBank/DDBJ whole genome shotgun (WGS) entry which is preliminary data.</text>
</comment>
<reference evidence="1 2" key="1">
    <citation type="submission" date="2019-09" db="EMBL/GenBank/DDBJ databases">
        <title>Genome sequencing of Ng87 strain.</title>
        <authorList>
            <person name="Karasev E.S."/>
            <person name="Andronov E."/>
        </authorList>
    </citation>
    <scope>NUCLEOTIDE SEQUENCE [LARGE SCALE GENOMIC DNA]</scope>
    <source>
        <strain evidence="1 2">Ng87</strain>
    </source>
</reference>
<organism evidence="1 2">
    <name type="scientific">Neorhizobium galegae</name>
    <name type="common">Rhizobium galegae</name>
    <dbReference type="NCBI Taxonomy" id="399"/>
    <lineage>
        <taxon>Bacteria</taxon>
        <taxon>Pseudomonadati</taxon>
        <taxon>Pseudomonadota</taxon>
        <taxon>Alphaproteobacteria</taxon>
        <taxon>Hyphomicrobiales</taxon>
        <taxon>Rhizobiaceae</taxon>
        <taxon>Rhizobium/Agrobacterium group</taxon>
        <taxon>Neorhizobium</taxon>
    </lineage>
</organism>
<dbReference type="Proteomes" id="UP000386575">
    <property type="component" value="Unassembled WGS sequence"/>
</dbReference>
<dbReference type="EMBL" id="VZUL01000003">
    <property type="protein sequence ID" value="KAB1083967.1"/>
    <property type="molecule type" value="Genomic_DNA"/>
</dbReference>
<sequence>MKYYCWMQYYDDDTKKQTKSSEIKFADKHNHSATPSDKDWEDCLDDLVDKVNRLREAPLAALTRATIEASAEKKTRSAH</sequence>
<evidence type="ECO:0000313" key="1">
    <source>
        <dbReference type="EMBL" id="KAB1083967.1"/>
    </source>
</evidence>
<evidence type="ECO:0000313" key="2">
    <source>
        <dbReference type="Proteomes" id="UP000386575"/>
    </source>
</evidence>